<evidence type="ECO:0000256" key="8">
    <source>
        <dbReference type="SAM" id="Phobius"/>
    </source>
</evidence>
<evidence type="ECO:0000256" key="2">
    <source>
        <dbReference type="ARBA" id="ARBA00022448"/>
    </source>
</evidence>
<dbReference type="Proteomes" id="UP000033188">
    <property type="component" value="Chromosome 2"/>
</dbReference>
<dbReference type="CDD" id="cd06174">
    <property type="entry name" value="MFS"/>
    <property type="match status" value="1"/>
</dbReference>
<evidence type="ECO:0000256" key="1">
    <source>
        <dbReference type="ARBA" id="ARBA00004141"/>
    </source>
</evidence>
<feature type="transmembrane region" description="Helical" evidence="8">
    <location>
        <begin position="373"/>
        <end position="393"/>
    </location>
</feature>
<feature type="transmembrane region" description="Helical" evidence="8">
    <location>
        <begin position="305"/>
        <end position="328"/>
    </location>
</feature>
<gene>
    <name evidence="9" type="ORF">BBBOND_0208780</name>
</gene>
<feature type="transmembrane region" description="Helical" evidence="8">
    <location>
        <begin position="334"/>
        <end position="353"/>
    </location>
</feature>
<proteinExistence type="inferred from homology"/>
<protein>
    <recommendedName>
        <fullName evidence="11">Major facilitator superfamily (MFS) profile domain-containing protein</fullName>
    </recommendedName>
</protein>
<keyword evidence="4 8" id="KW-1133">Transmembrane helix</keyword>
<feature type="region of interest" description="Disordered" evidence="7">
    <location>
        <begin position="1"/>
        <end position="26"/>
    </location>
</feature>
<accession>A0A061D9Y4</accession>
<dbReference type="EMBL" id="LK391708">
    <property type="protein sequence ID" value="CDR95724.1"/>
    <property type="molecule type" value="Genomic_DNA"/>
</dbReference>
<feature type="transmembrane region" description="Helical" evidence="8">
    <location>
        <begin position="270"/>
        <end position="293"/>
    </location>
</feature>
<evidence type="ECO:0000256" key="3">
    <source>
        <dbReference type="ARBA" id="ARBA00022692"/>
    </source>
</evidence>
<dbReference type="InterPro" id="IPR011701">
    <property type="entry name" value="MFS"/>
</dbReference>
<keyword evidence="5 8" id="KW-0472">Membrane</keyword>
<feature type="compositionally biased region" description="Gly residues" evidence="7">
    <location>
        <begin position="1"/>
        <end position="16"/>
    </location>
</feature>
<dbReference type="VEuPathDB" id="PiroplasmaDB:BBBOND_0208780"/>
<dbReference type="InterPro" id="IPR036259">
    <property type="entry name" value="MFS_trans_sf"/>
</dbReference>
<dbReference type="KEGG" id="bbig:BBBOND_0208780"/>
<keyword evidence="10" id="KW-1185">Reference proteome</keyword>
<feature type="transmembrane region" description="Helical" evidence="8">
    <location>
        <begin position="105"/>
        <end position="123"/>
    </location>
</feature>
<dbReference type="GO" id="GO:0016020">
    <property type="term" value="C:membrane"/>
    <property type="evidence" value="ECO:0007669"/>
    <property type="project" value="UniProtKB-SubCell"/>
</dbReference>
<dbReference type="SUPFAM" id="SSF103473">
    <property type="entry name" value="MFS general substrate transporter"/>
    <property type="match status" value="1"/>
</dbReference>
<dbReference type="RefSeq" id="XP_012767910.1">
    <property type="nucleotide sequence ID" value="XM_012912456.1"/>
</dbReference>
<dbReference type="PANTHER" id="PTHR23505:SF52">
    <property type="entry name" value="MAJOR FACILITATOR SUPERFAMILY PROTEIN"/>
    <property type="match status" value="1"/>
</dbReference>
<dbReference type="InterPro" id="IPR044770">
    <property type="entry name" value="MFS_spinster-like"/>
</dbReference>
<reference evidence="10" key="1">
    <citation type="submission" date="2014-06" db="EMBL/GenBank/DDBJ databases">
        <authorList>
            <person name="Aslett M."/>
            <person name="De Silva N."/>
        </authorList>
    </citation>
    <scope>NUCLEOTIDE SEQUENCE [LARGE SCALE GENOMIC DNA]</scope>
    <source>
        <strain evidence="10">Bond</strain>
    </source>
</reference>
<feature type="region of interest" description="Disordered" evidence="7">
    <location>
        <begin position="545"/>
        <end position="564"/>
    </location>
</feature>
<feature type="compositionally biased region" description="Basic and acidic residues" evidence="7">
    <location>
        <begin position="552"/>
        <end position="564"/>
    </location>
</feature>
<evidence type="ECO:0000256" key="5">
    <source>
        <dbReference type="ARBA" id="ARBA00023136"/>
    </source>
</evidence>
<keyword evidence="3 8" id="KW-0812">Transmembrane</keyword>
<comment type="subcellular location">
    <subcellularLocation>
        <location evidence="1">Membrane</location>
        <topology evidence="1">Multi-pass membrane protein</topology>
    </subcellularLocation>
</comment>
<dbReference type="AlphaFoldDB" id="A0A061D9Y4"/>
<name>A0A061D9Y4_BABBI</name>
<keyword evidence="2" id="KW-0813">Transport</keyword>
<evidence type="ECO:0000256" key="7">
    <source>
        <dbReference type="SAM" id="MobiDB-lite"/>
    </source>
</evidence>
<evidence type="ECO:0000313" key="10">
    <source>
        <dbReference type="Proteomes" id="UP000033188"/>
    </source>
</evidence>
<feature type="region of interest" description="Disordered" evidence="7">
    <location>
        <begin position="488"/>
        <end position="515"/>
    </location>
</feature>
<dbReference type="GO" id="GO:0022857">
    <property type="term" value="F:transmembrane transporter activity"/>
    <property type="evidence" value="ECO:0007669"/>
    <property type="project" value="InterPro"/>
</dbReference>
<organism evidence="9 10">
    <name type="scientific">Babesia bigemina</name>
    <dbReference type="NCBI Taxonomy" id="5866"/>
    <lineage>
        <taxon>Eukaryota</taxon>
        <taxon>Sar</taxon>
        <taxon>Alveolata</taxon>
        <taxon>Apicomplexa</taxon>
        <taxon>Aconoidasida</taxon>
        <taxon>Piroplasmida</taxon>
        <taxon>Babesiidae</taxon>
        <taxon>Babesia</taxon>
    </lineage>
</organism>
<feature type="transmembrane region" description="Helical" evidence="8">
    <location>
        <begin position="427"/>
        <end position="448"/>
    </location>
</feature>
<feature type="compositionally biased region" description="Basic and acidic residues" evidence="7">
    <location>
        <begin position="488"/>
        <end position="504"/>
    </location>
</feature>
<feature type="transmembrane region" description="Helical" evidence="8">
    <location>
        <begin position="187"/>
        <end position="209"/>
    </location>
</feature>
<dbReference type="GeneID" id="24564265"/>
<feature type="compositionally biased region" description="Pro residues" evidence="7">
    <location>
        <begin position="505"/>
        <end position="515"/>
    </location>
</feature>
<evidence type="ECO:0000256" key="4">
    <source>
        <dbReference type="ARBA" id="ARBA00022989"/>
    </source>
</evidence>
<evidence type="ECO:0000256" key="6">
    <source>
        <dbReference type="ARBA" id="ARBA00024338"/>
    </source>
</evidence>
<dbReference type="OrthoDB" id="440755at2759"/>
<comment type="similarity">
    <text evidence="6">Belongs to the major facilitator superfamily. Spinster (TC 2.A.1.49) family.</text>
</comment>
<dbReference type="Gene3D" id="1.20.1250.20">
    <property type="entry name" value="MFS general substrate transporter like domains"/>
    <property type="match status" value="1"/>
</dbReference>
<dbReference type="PANTHER" id="PTHR23505">
    <property type="entry name" value="SPINSTER"/>
    <property type="match status" value="1"/>
</dbReference>
<evidence type="ECO:0008006" key="11">
    <source>
        <dbReference type="Google" id="ProtNLM"/>
    </source>
</evidence>
<evidence type="ECO:0000313" key="9">
    <source>
        <dbReference type="EMBL" id="CDR95724.1"/>
    </source>
</evidence>
<sequence>MDGVRTDGGGAGGVAGDAGQEPAEGAGSTKANRIKADYGTFGQVLYHVVSFTEGYEQQVLYLCMRIFESTMSFTKSQRTMLMAVSIMSRLCFSLVWGLLADAFETNLVMAAGLLFMGIASILLSSTSRFSSQKIISDEDDEQSGNSSTFTRIHALNCIGRMLCAAITTEAAQNILLGFIGWRVSYIVLGYLWISVGIAIVFAMHTEKVLTTPYGSMDKFINQISGSFKAVFTNWSAFLCIFTMLIAEAPMCTLPYMITYLEYLGVSDLKVGIAILVTTIGGAAGTAAGGIVIERITSMHKDYGELIAGIVVMGVRLIVCVLFFVSPAPDGRLMWYHYIEFAVLGATLVTVGGVDRPIMRKVIPDKYQASASAIIQCISGISVSVSFVEIFAYVSEKLHGYAPSTQAIDDMEKGLKDNNTEALRKSTMYMIVVGSLLNIACYGALFATYEEDKKAVEEQNVKVWEERKEIQVKREALKRNAEEVEIKTPLPEEPKEVAMRQKDEPVPPPLPPPVPEPQGRVMEVAVQATEEGVVDPYPMAVITSESEANYTRDNNRHMDKPDFDTAEQVHEYLKTATQSWKQK</sequence>
<feature type="transmembrane region" description="Helical" evidence="8">
    <location>
        <begin position="230"/>
        <end position="250"/>
    </location>
</feature>
<dbReference type="Pfam" id="PF07690">
    <property type="entry name" value="MFS_1"/>
    <property type="match status" value="1"/>
</dbReference>
<feature type="transmembrane region" description="Helical" evidence="8">
    <location>
        <begin position="80"/>
        <end position="99"/>
    </location>
</feature>